<feature type="compositionally biased region" description="Basic and acidic residues" evidence="6">
    <location>
        <begin position="69"/>
        <end position="80"/>
    </location>
</feature>
<dbReference type="Gene3D" id="4.10.950.10">
    <property type="entry name" value="Ribosomal protein L2, domain 3"/>
    <property type="match status" value="1"/>
</dbReference>
<sequence>MSFPENSLIKIGKAGRKRWQNIRPKVRGVAMSPNAHPHGGGEGRSSVGMPSPKTPWGKPTKGYKTRKRQASDRLIVKKRK</sequence>
<feature type="compositionally biased region" description="Basic residues" evidence="6">
    <location>
        <begin position="13"/>
        <end position="26"/>
    </location>
</feature>
<evidence type="ECO:0000256" key="5">
    <source>
        <dbReference type="ARBA" id="ARBA00035459"/>
    </source>
</evidence>
<reference evidence="8" key="1">
    <citation type="journal article" date="2015" name="ISME J.">
        <title>Aquifer environment selects for microbial species cohorts in sediment and groundwater.</title>
        <authorList>
            <person name="Hug L.A."/>
            <person name="Thomas B.C."/>
            <person name="Brown C.T."/>
            <person name="Frischkorn K.R."/>
            <person name="Williams K.H."/>
            <person name="Tringe S.G."/>
            <person name="Banfield J.F."/>
        </authorList>
    </citation>
    <scope>NUCLEOTIDE SEQUENCE</scope>
</reference>
<dbReference type="FunFam" id="4.10.950.10:FF:000001">
    <property type="entry name" value="50S ribosomal protein L2"/>
    <property type="match status" value="1"/>
</dbReference>
<dbReference type="InterPro" id="IPR014726">
    <property type="entry name" value="Ribosomal_uL2_dom3"/>
</dbReference>
<dbReference type="GO" id="GO:0005840">
    <property type="term" value="C:ribosome"/>
    <property type="evidence" value="ECO:0007669"/>
    <property type="project" value="UniProtKB-KW"/>
</dbReference>
<evidence type="ECO:0000256" key="6">
    <source>
        <dbReference type="SAM" id="MobiDB-lite"/>
    </source>
</evidence>
<dbReference type="GO" id="GO:1990904">
    <property type="term" value="C:ribonucleoprotein complex"/>
    <property type="evidence" value="ECO:0007669"/>
    <property type="project" value="UniProtKB-KW"/>
</dbReference>
<name>A0A0H4TS64_9BACT</name>
<comment type="similarity">
    <text evidence="1">Belongs to the universal ribosomal protein uL2 family.</text>
</comment>
<dbReference type="EMBL" id="KT007018">
    <property type="protein sequence ID" value="AKQ03654.1"/>
    <property type="molecule type" value="Genomic_DNA"/>
</dbReference>
<keyword evidence="3" id="KW-0687">Ribonucleoprotein</keyword>
<evidence type="ECO:0000256" key="3">
    <source>
        <dbReference type="ARBA" id="ARBA00023274"/>
    </source>
</evidence>
<dbReference type="GO" id="GO:0003735">
    <property type="term" value="F:structural constituent of ribosome"/>
    <property type="evidence" value="ECO:0007669"/>
    <property type="project" value="InterPro"/>
</dbReference>
<evidence type="ECO:0000313" key="8">
    <source>
        <dbReference type="EMBL" id="AKQ03654.1"/>
    </source>
</evidence>
<feature type="region of interest" description="Disordered" evidence="6">
    <location>
        <begin position="1"/>
        <end position="80"/>
    </location>
</feature>
<protein>
    <recommendedName>
        <fullName evidence="4">Large ribosomal subunit protein uL2</fullName>
    </recommendedName>
    <alternativeName>
        <fullName evidence="5">50S ribosomal protein L2</fullName>
    </alternativeName>
</protein>
<evidence type="ECO:0000259" key="7">
    <source>
        <dbReference type="SMART" id="SM01382"/>
    </source>
</evidence>
<gene>
    <name evidence="8" type="primary">rplB</name>
</gene>
<proteinExistence type="inferred from homology"/>
<accession>A0A0H4TS64</accession>
<evidence type="ECO:0000256" key="4">
    <source>
        <dbReference type="ARBA" id="ARBA00035242"/>
    </source>
</evidence>
<feature type="domain" description="Large ribosomal subunit protein uL2 C-terminal" evidence="7">
    <location>
        <begin position="1"/>
        <end position="59"/>
    </location>
</feature>
<dbReference type="InterPro" id="IPR008991">
    <property type="entry name" value="Translation_prot_SH3-like_sf"/>
</dbReference>
<dbReference type="Pfam" id="PF03947">
    <property type="entry name" value="Ribosomal_L2_C"/>
    <property type="match status" value="1"/>
</dbReference>
<dbReference type="PANTHER" id="PTHR13691">
    <property type="entry name" value="RIBOSOMAL PROTEIN L2"/>
    <property type="match status" value="1"/>
</dbReference>
<dbReference type="InterPro" id="IPR022669">
    <property type="entry name" value="Ribosomal_uL2_C"/>
</dbReference>
<dbReference type="GO" id="GO:0002181">
    <property type="term" value="P:cytoplasmic translation"/>
    <property type="evidence" value="ECO:0007669"/>
    <property type="project" value="TreeGrafter"/>
</dbReference>
<dbReference type="AlphaFoldDB" id="A0A0H4TS64"/>
<evidence type="ECO:0000256" key="2">
    <source>
        <dbReference type="ARBA" id="ARBA00022980"/>
    </source>
</evidence>
<dbReference type="PANTHER" id="PTHR13691:SF5">
    <property type="entry name" value="LARGE RIBOSOMAL SUBUNIT PROTEIN UL2M"/>
    <property type="match status" value="1"/>
</dbReference>
<dbReference type="SMART" id="SM01382">
    <property type="entry name" value="Ribosomal_L2_C"/>
    <property type="match status" value="1"/>
</dbReference>
<dbReference type="SUPFAM" id="SSF50104">
    <property type="entry name" value="Translation proteins SH3-like domain"/>
    <property type="match status" value="1"/>
</dbReference>
<dbReference type="InterPro" id="IPR002171">
    <property type="entry name" value="Ribosomal_uL2"/>
</dbReference>
<dbReference type="GO" id="GO:0003723">
    <property type="term" value="F:RNA binding"/>
    <property type="evidence" value="ECO:0007669"/>
    <property type="project" value="TreeGrafter"/>
</dbReference>
<evidence type="ECO:0000256" key="1">
    <source>
        <dbReference type="ARBA" id="ARBA00005636"/>
    </source>
</evidence>
<keyword evidence="2 8" id="KW-0689">Ribosomal protein</keyword>
<organism evidence="8">
    <name type="scientific">uncultured Berkelbacteria bacterium Rifle_16ft_4_minimus_38443</name>
    <dbReference type="NCBI Taxonomy" id="1665092"/>
    <lineage>
        <taxon>Bacteria</taxon>
        <taxon>Candidatus Berkelbacteria</taxon>
        <taxon>environmental samples</taxon>
    </lineage>
</organism>